<protein>
    <submittedName>
        <fullName evidence="1">Uncharacterized protein</fullName>
    </submittedName>
</protein>
<evidence type="ECO:0000313" key="1">
    <source>
        <dbReference type="EMBL" id="KKL08713.1"/>
    </source>
</evidence>
<reference evidence="1" key="1">
    <citation type="journal article" date="2015" name="Nature">
        <title>Complex archaea that bridge the gap between prokaryotes and eukaryotes.</title>
        <authorList>
            <person name="Spang A."/>
            <person name="Saw J.H."/>
            <person name="Jorgensen S.L."/>
            <person name="Zaremba-Niedzwiedzka K."/>
            <person name="Martijn J."/>
            <person name="Lind A.E."/>
            <person name="van Eijk R."/>
            <person name="Schleper C."/>
            <person name="Guy L."/>
            <person name="Ettema T.J."/>
        </authorList>
    </citation>
    <scope>NUCLEOTIDE SEQUENCE</scope>
</reference>
<dbReference type="AlphaFoldDB" id="A0A0F9D9I0"/>
<comment type="caution">
    <text evidence="1">The sequence shown here is derived from an EMBL/GenBank/DDBJ whole genome shotgun (WGS) entry which is preliminary data.</text>
</comment>
<dbReference type="EMBL" id="LAZR01042771">
    <property type="protein sequence ID" value="KKL08713.1"/>
    <property type="molecule type" value="Genomic_DNA"/>
</dbReference>
<dbReference type="Gene3D" id="2.60.120.260">
    <property type="entry name" value="Galactose-binding domain-like"/>
    <property type="match status" value="1"/>
</dbReference>
<organism evidence="1">
    <name type="scientific">marine sediment metagenome</name>
    <dbReference type="NCBI Taxonomy" id="412755"/>
    <lineage>
        <taxon>unclassified sequences</taxon>
        <taxon>metagenomes</taxon>
        <taxon>ecological metagenomes</taxon>
    </lineage>
</organism>
<name>A0A0F9D9I0_9ZZZZ</name>
<feature type="non-terminal residue" evidence="1">
    <location>
        <position position="1"/>
    </location>
</feature>
<accession>A0A0F9D9I0</accession>
<gene>
    <name evidence="1" type="ORF">LCGC14_2573100</name>
</gene>
<sequence length="188" mass="19746">NTLATASEVAVIGGGNDSNTIALYHFDGADAATTTIDGSRCEGYSENTIKEQGTYSLKTIALQTGSLNDTLTRTVAPVVDLSGHDNISIKVRASRTGSQFKIGIHDLGGVTTERTINIASANTWQTESWDVSGVSDANKDAIDSIIITITNANAENIIYIDDVFAGPVGGLSNGMLWNDSGTVKIYTV</sequence>
<proteinExistence type="predicted"/>